<dbReference type="Gene3D" id="1.25.40.10">
    <property type="entry name" value="Tetratricopeptide repeat domain"/>
    <property type="match status" value="1"/>
</dbReference>
<evidence type="ECO:0000256" key="1">
    <source>
        <dbReference type="SAM" id="MobiDB-lite"/>
    </source>
</evidence>
<reference evidence="2" key="1">
    <citation type="submission" date="2021-01" db="EMBL/GenBank/DDBJ databases">
        <authorList>
            <person name="Corre E."/>
            <person name="Pelletier E."/>
            <person name="Niang G."/>
            <person name="Scheremetjew M."/>
            <person name="Finn R."/>
            <person name="Kale V."/>
            <person name="Holt S."/>
            <person name="Cochrane G."/>
            <person name="Meng A."/>
            <person name="Brown T."/>
            <person name="Cohen L."/>
        </authorList>
    </citation>
    <scope>NUCLEOTIDE SEQUENCE</scope>
    <source>
        <strain evidence="2">CCMP645</strain>
    </source>
</reference>
<dbReference type="CDD" id="cd24142">
    <property type="entry name" value="ACL4-like"/>
    <property type="match status" value="1"/>
</dbReference>
<accession>A0A7S4B8K6</accession>
<feature type="region of interest" description="Disordered" evidence="1">
    <location>
        <begin position="223"/>
        <end position="245"/>
    </location>
</feature>
<sequence length="245" mass="26773">MYLGQLAEGEKALGWFQQGIQRLRSERAALEGAGGSKDDLRREWLAATNALAAGLCAEAEIYLTDACDEDDAEMKCEALATEALLLVSGIDKQTLPEPYQTMASLRLSQQRPEDAEALLAKALSITESLEGSAQQPSLEMRTALSKLLMEVGMSAEALDLLQELRLEDDESLELWYLVVCAALQSGELEIAQAELEQALQFAQSDACPADEREWLPQLMELQSDVDGASRDQLADGEADEMDSSR</sequence>
<proteinExistence type="predicted"/>
<dbReference type="SUPFAM" id="SSF48452">
    <property type="entry name" value="TPR-like"/>
    <property type="match status" value="1"/>
</dbReference>
<gene>
    <name evidence="2" type="ORF">PCAR00345_LOCUS10548</name>
</gene>
<feature type="compositionally biased region" description="Acidic residues" evidence="1">
    <location>
        <begin position="234"/>
        <end position="245"/>
    </location>
</feature>
<protein>
    <submittedName>
        <fullName evidence="2">Uncharacterized protein</fullName>
    </submittedName>
</protein>
<name>A0A7S4B8K6_CHRCT</name>
<evidence type="ECO:0000313" key="2">
    <source>
        <dbReference type="EMBL" id="CAE0757954.1"/>
    </source>
</evidence>
<dbReference type="InterPro" id="IPR011990">
    <property type="entry name" value="TPR-like_helical_dom_sf"/>
</dbReference>
<organism evidence="2">
    <name type="scientific">Chrysotila carterae</name>
    <name type="common">Marine alga</name>
    <name type="synonym">Syracosphaera carterae</name>
    <dbReference type="NCBI Taxonomy" id="13221"/>
    <lineage>
        <taxon>Eukaryota</taxon>
        <taxon>Haptista</taxon>
        <taxon>Haptophyta</taxon>
        <taxon>Prymnesiophyceae</taxon>
        <taxon>Isochrysidales</taxon>
        <taxon>Isochrysidaceae</taxon>
        <taxon>Chrysotila</taxon>
    </lineage>
</organism>
<dbReference type="EMBL" id="HBIZ01016988">
    <property type="protein sequence ID" value="CAE0757954.1"/>
    <property type="molecule type" value="Transcribed_RNA"/>
</dbReference>
<dbReference type="AlphaFoldDB" id="A0A7S4B8K6"/>